<sequence>MKIVFHGSNALTFREGLEALLESEHEIVELPNMLLSDEEFAAFTNADIMVGVALNTALPSPRKLKLYQVPGAGVDGIDRPCLPSSALLCNCFGHETAIAEYVMSALLSFHVPLADADRRLRTGDWKYWAGRPKGMRTELGDRSIGIVGFGHIGKAVAARAKAFSMPVSVINRSPVEEHEHVDVAYTLDELAAFVGSVDIIVNTLPLTSETEGLIGAEAFARMRPDAIVVNVGRGKVIDEAALFAALREKRIGGAVIDTWYVYPDGGNSTPMPSQFAFHELDNVVMTPHMSGWTHGTISRRQKVIAENINRIASDQAPINVVS</sequence>
<dbReference type="SUPFAM" id="SSF52283">
    <property type="entry name" value="Formate/glycerate dehydrogenase catalytic domain-like"/>
    <property type="match status" value="1"/>
</dbReference>
<dbReference type="GO" id="GO:0005829">
    <property type="term" value="C:cytosol"/>
    <property type="evidence" value="ECO:0007669"/>
    <property type="project" value="TreeGrafter"/>
</dbReference>
<dbReference type="PANTHER" id="PTHR10996">
    <property type="entry name" value="2-HYDROXYACID DEHYDROGENASE-RELATED"/>
    <property type="match status" value="1"/>
</dbReference>
<dbReference type="SUPFAM" id="SSF51735">
    <property type="entry name" value="NAD(P)-binding Rossmann-fold domains"/>
    <property type="match status" value="1"/>
</dbReference>
<evidence type="ECO:0000313" key="4">
    <source>
        <dbReference type="EMBL" id="SDI85742.1"/>
    </source>
</evidence>
<dbReference type="InterPro" id="IPR006140">
    <property type="entry name" value="D-isomer_DH_NAD-bd"/>
</dbReference>
<keyword evidence="2" id="KW-0520">NAD</keyword>
<dbReference type="GO" id="GO:0030267">
    <property type="term" value="F:glyoxylate reductase (NADPH) activity"/>
    <property type="evidence" value="ECO:0007669"/>
    <property type="project" value="TreeGrafter"/>
</dbReference>
<dbReference type="RefSeq" id="WP_093151278.1">
    <property type="nucleotide sequence ID" value="NZ_FNEK01000008.1"/>
</dbReference>
<feature type="domain" description="D-isomer specific 2-hydroxyacid dehydrogenase NAD-binding" evidence="3">
    <location>
        <begin position="104"/>
        <end position="290"/>
    </location>
</feature>
<proteinExistence type="predicted"/>
<dbReference type="STRING" id="571298.SAMN04488026_100832"/>
<dbReference type="Pfam" id="PF02826">
    <property type="entry name" value="2-Hacid_dh_C"/>
    <property type="match status" value="1"/>
</dbReference>
<dbReference type="PROSITE" id="PS00671">
    <property type="entry name" value="D_2_HYDROXYACID_DH_3"/>
    <property type="match status" value="1"/>
</dbReference>
<gene>
    <name evidence="4" type="ORF">SAMN04488026_100832</name>
</gene>
<reference evidence="4 5" key="1">
    <citation type="submission" date="2016-10" db="EMBL/GenBank/DDBJ databases">
        <authorList>
            <person name="de Groot N.N."/>
        </authorList>
    </citation>
    <scope>NUCLEOTIDE SEQUENCE [LARGE SCALE GENOMIC DNA]</scope>
    <source>
        <strain evidence="4 5">DSM 25294</strain>
    </source>
</reference>
<dbReference type="Proteomes" id="UP000199382">
    <property type="component" value="Unassembled WGS sequence"/>
</dbReference>
<dbReference type="InterPro" id="IPR029753">
    <property type="entry name" value="D-isomer_DH_CS"/>
</dbReference>
<keyword evidence="1" id="KW-0560">Oxidoreductase</keyword>
<organism evidence="4 5">
    <name type="scientific">Aliiruegeria lutimaris</name>
    <dbReference type="NCBI Taxonomy" id="571298"/>
    <lineage>
        <taxon>Bacteria</taxon>
        <taxon>Pseudomonadati</taxon>
        <taxon>Pseudomonadota</taxon>
        <taxon>Alphaproteobacteria</taxon>
        <taxon>Rhodobacterales</taxon>
        <taxon>Roseobacteraceae</taxon>
        <taxon>Aliiruegeria</taxon>
    </lineage>
</organism>
<dbReference type="InterPro" id="IPR036291">
    <property type="entry name" value="NAD(P)-bd_dom_sf"/>
</dbReference>
<dbReference type="GO" id="GO:0051287">
    <property type="term" value="F:NAD binding"/>
    <property type="evidence" value="ECO:0007669"/>
    <property type="project" value="InterPro"/>
</dbReference>
<dbReference type="OrthoDB" id="7374922at2"/>
<dbReference type="GO" id="GO:0016618">
    <property type="term" value="F:hydroxypyruvate reductase [NAD(P)H] activity"/>
    <property type="evidence" value="ECO:0007669"/>
    <property type="project" value="TreeGrafter"/>
</dbReference>
<dbReference type="CDD" id="cd12165">
    <property type="entry name" value="2-Hacid_dh_6"/>
    <property type="match status" value="1"/>
</dbReference>
<evidence type="ECO:0000256" key="1">
    <source>
        <dbReference type="ARBA" id="ARBA00023002"/>
    </source>
</evidence>
<accession>A0A1G8NZQ5</accession>
<dbReference type="Gene3D" id="3.40.50.720">
    <property type="entry name" value="NAD(P)-binding Rossmann-like Domain"/>
    <property type="match status" value="2"/>
</dbReference>
<protein>
    <submittedName>
        <fullName evidence="4">Phosphoglycerate dehydrogenase</fullName>
    </submittedName>
</protein>
<dbReference type="EMBL" id="FNEK01000008">
    <property type="protein sequence ID" value="SDI85742.1"/>
    <property type="molecule type" value="Genomic_DNA"/>
</dbReference>
<dbReference type="InterPro" id="IPR050223">
    <property type="entry name" value="D-isomer_2-hydroxyacid_DH"/>
</dbReference>
<evidence type="ECO:0000313" key="5">
    <source>
        <dbReference type="Proteomes" id="UP000199382"/>
    </source>
</evidence>
<evidence type="ECO:0000259" key="3">
    <source>
        <dbReference type="Pfam" id="PF02826"/>
    </source>
</evidence>
<name>A0A1G8NZQ5_9RHOB</name>
<evidence type="ECO:0000256" key="2">
    <source>
        <dbReference type="ARBA" id="ARBA00023027"/>
    </source>
</evidence>
<keyword evidence="5" id="KW-1185">Reference proteome</keyword>
<dbReference type="AlphaFoldDB" id="A0A1G8NZQ5"/>
<dbReference type="PANTHER" id="PTHR10996:SF178">
    <property type="entry name" value="2-HYDROXYACID DEHYDROGENASE YGL185C-RELATED"/>
    <property type="match status" value="1"/>
</dbReference>